<evidence type="ECO:0000256" key="1">
    <source>
        <dbReference type="SAM" id="MobiDB-lite"/>
    </source>
</evidence>
<sequence>MRKPHSATLHVLMPGRPEKPSRPLENQLTTV</sequence>
<organism evidence="2 3">
    <name type="scientific">Pannonibacter phragmitetus</name>
    <dbReference type="NCBI Taxonomy" id="121719"/>
    <lineage>
        <taxon>Bacteria</taxon>
        <taxon>Pseudomonadati</taxon>
        <taxon>Pseudomonadota</taxon>
        <taxon>Alphaproteobacteria</taxon>
        <taxon>Hyphomicrobiales</taxon>
        <taxon>Stappiaceae</taxon>
        <taxon>Pannonibacter</taxon>
    </lineage>
</organism>
<dbReference type="AlphaFoldDB" id="A0A378ZVV2"/>
<dbReference type="Proteomes" id="UP000255000">
    <property type="component" value="Unassembled WGS sequence"/>
</dbReference>
<proteinExistence type="predicted"/>
<accession>A0A378ZVV2</accession>
<gene>
    <name evidence="2" type="ORF">NCTC13350_02308</name>
</gene>
<name>A0A378ZVV2_9HYPH</name>
<evidence type="ECO:0000313" key="3">
    <source>
        <dbReference type="Proteomes" id="UP000255000"/>
    </source>
</evidence>
<reference evidence="2 3" key="1">
    <citation type="submission" date="2018-06" db="EMBL/GenBank/DDBJ databases">
        <authorList>
            <consortium name="Pathogen Informatics"/>
            <person name="Doyle S."/>
        </authorList>
    </citation>
    <scope>NUCLEOTIDE SEQUENCE [LARGE SCALE GENOMIC DNA]</scope>
    <source>
        <strain evidence="2 3">NCTC13350</strain>
    </source>
</reference>
<evidence type="ECO:0000313" key="2">
    <source>
        <dbReference type="EMBL" id="SUB01372.1"/>
    </source>
</evidence>
<feature type="region of interest" description="Disordered" evidence="1">
    <location>
        <begin position="1"/>
        <end position="31"/>
    </location>
</feature>
<dbReference type="EMBL" id="UGSK01000001">
    <property type="protein sequence ID" value="SUB01372.1"/>
    <property type="molecule type" value="Genomic_DNA"/>
</dbReference>
<protein>
    <submittedName>
        <fullName evidence="2">Uncharacterized protein</fullName>
    </submittedName>
</protein>